<dbReference type="InterPro" id="IPR027417">
    <property type="entry name" value="P-loop_NTPase"/>
</dbReference>
<comment type="caution">
    <text evidence="2">The sequence shown here is derived from an EMBL/GenBank/DDBJ whole genome shotgun (WGS) entry which is preliminary data.</text>
</comment>
<dbReference type="PANTHER" id="PTHR13696:SF99">
    <property type="entry name" value="COBYRINIC ACID AC-DIAMIDE SYNTHASE"/>
    <property type="match status" value="1"/>
</dbReference>
<dbReference type="OrthoDB" id="978593at2"/>
<dbReference type="RefSeq" id="WP_138081565.1">
    <property type="nucleotide sequence ID" value="NZ_VAJM01000016.1"/>
</dbReference>
<dbReference type="InterPro" id="IPR050678">
    <property type="entry name" value="DNA_Partitioning_ATPase"/>
</dbReference>
<dbReference type="SUPFAM" id="SSF52540">
    <property type="entry name" value="P-loop containing nucleoside triphosphate hydrolases"/>
    <property type="match status" value="1"/>
</dbReference>
<gene>
    <name evidence="2" type="ORF">FDY95_23085</name>
</gene>
<feature type="domain" description="CobQ/CobB/MinD/ParA nucleotide binding" evidence="1">
    <location>
        <begin position="4"/>
        <end position="188"/>
    </location>
</feature>
<dbReference type="CDD" id="cd02042">
    <property type="entry name" value="ParAB_family"/>
    <property type="match status" value="1"/>
</dbReference>
<keyword evidence="3" id="KW-1185">Reference proteome</keyword>
<dbReference type="InterPro" id="IPR002586">
    <property type="entry name" value="CobQ/CobB/MinD/ParA_Nub-bd_dom"/>
</dbReference>
<evidence type="ECO:0000259" key="1">
    <source>
        <dbReference type="Pfam" id="PF01656"/>
    </source>
</evidence>
<reference evidence="2 3" key="1">
    <citation type="submission" date="2019-05" db="EMBL/GenBank/DDBJ databases">
        <title>Hymenobacter edaphi sp. nov., isolated from abandoned arsenic-contaminated farmland soil.</title>
        <authorList>
            <person name="Nie L."/>
        </authorList>
    </citation>
    <scope>NUCLEOTIDE SEQUENCE [LARGE SCALE GENOMIC DNA]</scope>
    <source>
        <strain evidence="2 3">1-3-3-8</strain>
    </source>
</reference>
<evidence type="ECO:0000313" key="2">
    <source>
        <dbReference type="EMBL" id="TLM88722.1"/>
    </source>
</evidence>
<dbReference type="Gene3D" id="3.40.50.300">
    <property type="entry name" value="P-loop containing nucleotide triphosphate hydrolases"/>
    <property type="match status" value="1"/>
</dbReference>
<dbReference type="PIRSF" id="PIRSF009320">
    <property type="entry name" value="Nuc_binding_HP_1000"/>
    <property type="match status" value="1"/>
</dbReference>
<sequence>MKLVTIANQKGGSGKSTLTVLLATALAATYGYRVGVLDLDPQQSLYQIRAVTDEGLRADDEEYAYPILPMSIEEAWSHLEQHSDEYDIVFLDLPGRSDSGDLLEMIANCNVVIVPMRASMFDRLSTASFLDGILAAQKTMDEPFAVYGLRTMYQANTREENDLTEYLRTSPLPMFTNFLPQRESFKRASTLYSFLNSAFRRGIAAHNTAGKEIHALCEELIEKVDLPREVEETAAEA</sequence>
<dbReference type="Proteomes" id="UP000305517">
    <property type="component" value="Unassembled WGS sequence"/>
</dbReference>
<dbReference type="AlphaFoldDB" id="A0A5R8WJS5"/>
<name>A0A5R8WJS5_9BACT</name>
<proteinExistence type="predicted"/>
<organism evidence="2 3">
    <name type="scientific">Hymenobacter jeollabukensis</name>
    <dbReference type="NCBI Taxonomy" id="2025313"/>
    <lineage>
        <taxon>Bacteria</taxon>
        <taxon>Pseudomonadati</taxon>
        <taxon>Bacteroidota</taxon>
        <taxon>Cytophagia</taxon>
        <taxon>Cytophagales</taxon>
        <taxon>Hymenobacteraceae</taxon>
        <taxon>Hymenobacter</taxon>
    </lineage>
</organism>
<dbReference type="Pfam" id="PF01656">
    <property type="entry name" value="CbiA"/>
    <property type="match status" value="1"/>
</dbReference>
<accession>A0A5R8WJS5</accession>
<protein>
    <submittedName>
        <fullName evidence="2">ParA family protein</fullName>
    </submittedName>
</protein>
<dbReference type="EMBL" id="VAJM01000016">
    <property type="protein sequence ID" value="TLM88722.1"/>
    <property type="molecule type" value="Genomic_DNA"/>
</dbReference>
<dbReference type="PANTHER" id="PTHR13696">
    <property type="entry name" value="P-LOOP CONTAINING NUCLEOSIDE TRIPHOSPHATE HYDROLASE"/>
    <property type="match status" value="1"/>
</dbReference>
<evidence type="ECO:0000313" key="3">
    <source>
        <dbReference type="Proteomes" id="UP000305517"/>
    </source>
</evidence>